<proteinExistence type="predicted"/>
<evidence type="ECO:0008006" key="4">
    <source>
        <dbReference type="Google" id="ProtNLM"/>
    </source>
</evidence>
<dbReference type="EMBL" id="CP002877">
    <property type="protein sequence ID" value="AEI78332.1"/>
    <property type="molecule type" value="Genomic_DNA"/>
</dbReference>
<feature type="region of interest" description="Disordered" evidence="1">
    <location>
        <begin position="1"/>
        <end position="48"/>
    </location>
</feature>
<name>G0EVQ4_CUPNN</name>
<dbReference type="AlphaFoldDB" id="G0EVQ4"/>
<dbReference type="InterPro" id="IPR021969">
    <property type="entry name" value="DUF3579"/>
</dbReference>
<sequence length="154" mass="16946">MPLPAAGIKSAPARHRRPAFRLEPARTKRAPAASNGRPSSGFTVESSASPAVSSLMNPNVREYFIQGITKEGKTFRPSDWAERLCGVMAQFRPEGDSGDPRLTYSPYVRPIFAGNVKCVVVDVRLRDIEPKALDFVLNFARDNNLQLVEACSLE</sequence>
<gene>
    <name evidence="2" type="ordered locus">CNE_1c30200</name>
</gene>
<evidence type="ECO:0000313" key="3">
    <source>
        <dbReference type="Proteomes" id="UP000006798"/>
    </source>
</evidence>
<dbReference type="Gene3D" id="3.30.70.2340">
    <property type="entry name" value="Uncharacterised protein PF12112 family, DUF3579"/>
    <property type="match status" value="1"/>
</dbReference>
<dbReference type="Pfam" id="PF12112">
    <property type="entry name" value="DUF3579"/>
    <property type="match status" value="1"/>
</dbReference>
<dbReference type="Proteomes" id="UP000006798">
    <property type="component" value="Chromosome 1"/>
</dbReference>
<feature type="compositionally biased region" description="Polar residues" evidence="1">
    <location>
        <begin position="36"/>
        <end position="48"/>
    </location>
</feature>
<organism evidence="2 3">
    <name type="scientific">Cupriavidus necator (strain ATCC 43291 / DSM 13513 / CCUG 52238 / LMG 8453 / N-1)</name>
    <name type="common">Ralstonia eutropha</name>
    <dbReference type="NCBI Taxonomy" id="1042878"/>
    <lineage>
        <taxon>Bacteria</taxon>
        <taxon>Pseudomonadati</taxon>
        <taxon>Pseudomonadota</taxon>
        <taxon>Betaproteobacteria</taxon>
        <taxon>Burkholderiales</taxon>
        <taxon>Burkholderiaceae</taxon>
        <taxon>Cupriavidus</taxon>
    </lineage>
</organism>
<accession>G0EVQ4</accession>
<dbReference type="KEGG" id="cnc:CNE_1c30200"/>
<evidence type="ECO:0000256" key="1">
    <source>
        <dbReference type="SAM" id="MobiDB-lite"/>
    </source>
</evidence>
<protein>
    <recommendedName>
        <fullName evidence="4">DUF3579 domain-containing protein</fullName>
    </recommendedName>
</protein>
<evidence type="ECO:0000313" key="2">
    <source>
        <dbReference type="EMBL" id="AEI78332.1"/>
    </source>
</evidence>
<dbReference type="HOGENOM" id="CLU_1702809_0_0_4"/>
<reference evidence="2 3" key="1">
    <citation type="journal article" date="2011" name="J. Bacteriol.">
        <title>Complete genome sequence of the type strain Cupriavidus necator N-1.</title>
        <authorList>
            <person name="Poehlein A."/>
            <person name="Kusian B."/>
            <person name="Friedrich B."/>
            <person name="Daniel R."/>
            <person name="Bowien B."/>
        </authorList>
    </citation>
    <scope>NUCLEOTIDE SEQUENCE [LARGE SCALE GENOMIC DNA]</scope>
    <source>
        <strain evidence="3">ATCC 43291 / DSM 13513 / CCUG 52238 / LMG 8453 / N-1</strain>
    </source>
</reference>